<dbReference type="AlphaFoldDB" id="A0A2C9VZS3"/>
<evidence type="ECO:0000256" key="3">
    <source>
        <dbReference type="ARBA" id="ARBA00022598"/>
    </source>
</evidence>
<dbReference type="SUPFAM" id="SSF51735">
    <property type="entry name" value="NAD(P)-binding Rossmann-fold domains"/>
    <property type="match status" value="1"/>
</dbReference>
<gene>
    <name evidence="6" type="ORF">MANES_04G055900</name>
</gene>
<keyword evidence="3" id="KW-0436">Ligase</keyword>
<dbReference type="Gene3D" id="3.40.50.720">
    <property type="entry name" value="NAD(P)-binding Rossmann-like Domain"/>
    <property type="match status" value="1"/>
</dbReference>
<keyword evidence="4" id="KW-0547">Nucleotide-binding</keyword>
<dbReference type="EMBL" id="CM004390">
    <property type="protein sequence ID" value="OAY52080.1"/>
    <property type="molecule type" value="Genomic_DNA"/>
</dbReference>
<organism evidence="6">
    <name type="scientific">Manihot esculenta</name>
    <name type="common">Cassava</name>
    <name type="synonym">Jatropha manihot</name>
    <dbReference type="NCBI Taxonomy" id="3983"/>
    <lineage>
        <taxon>Eukaryota</taxon>
        <taxon>Viridiplantae</taxon>
        <taxon>Streptophyta</taxon>
        <taxon>Embryophyta</taxon>
        <taxon>Tracheophyta</taxon>
        <taxon>Spermatophyta</taxon>
        <taxon>Magnoliopsida</taxon>
        <taxon>eudicotyledons</taxon>
        <taxon>Gunneridae</taxon>
        <taxon>Pentapetalae</taxon>
        <taxon>rosids</taxon>
        <taxon>fabids</taxon>
        <taxon>Malpighiales</taxon>
        <taxon>Euphorbiaceae</taxon>
        <taxon>Crotonoideae</taxon>
        <taxon>Manihoteae</taxon>
        <taxon>Manihot</taxon>
    </lineage>
</organism>
<dbReference type="SMART" id="SM00881">
    <property type="entry name" value="CoA_binding"/>
    <property type="match status" value="1"/>
</dbReference>
<evidence type="ECO:0000256" key="1">
    <source>
        <dbReference type="ARBA" id="ARBA00005064"/>
    </source>
</evidence>
<feature type="domain" description="CoA-binding" evidence="5">
    <location>
        <begin position="54"/>
        <end position="150"/>
    </location>
</feature>
<dbReference type="InterPro" id="IPR036291">
    <property type="entry name" value="NAD(P)-bd_dom_sf"/>
</dbReference>
<dbReference type="InterPro" id="IPR003781">
    <property type="entry name" value="CoA-bd"/>
</dbReference>
<dbReference type="GO" id="GO:0004776">
    <property type="term" value="F:succinate-CoA ligase (GDP-forming) activity"/>
    <property type="evidence" value="ECO:0000318"/>
    <property type="project" value="GO_Central"/>
</dbReference>
<comment type="pathway">
    <text evidence="1">Carbohydrate metabolism; tricarboxylic acid cycle; succinate from succinyl-CoA (ligase route): step 1/1.</text>
</comment>
<evidence type="ECO:0000256" key="2">
    <source>
        <dbReference type="ARBA" id="ARBA00022532"/>
    </source>
</evidence>
<dbReference type="PANTHER" id="PTHR11117">
    <property type="entry name" value="SUCCINYL-COA LIGASE SUBUNIT ALPHA"/>
    <property type="match status" value="1"/>
</dbReference>
<dbReference type="GO" id="GO:0006099">
    <property type="term" value="P:tricarboxylic acid cycle"/>
    <property type="evidence" value="ECO:0000318"/>
    <property type="project" value="GO_Central"/>
</dbReference>
<proteinExistence type="predicted"/>
<evidence type="ECO:0000313" key="6">
    <source>
        <dbReference type="EMBL" id="OAY52080.1"/>
    </source>
</evidence>
<protein>
    <recommendedName>
        <fullName evidence="5">CoA-binding domain-containing protein</fullName>
    </recommendedName>
</protein>
<dbReference type="PANTHER" id="PTHR11117:SF26">
    <property type="entry name" value="SUCCINYL-COA LIGASE ALPHA-CHAIN 2"/>
    <property type="match status" value="1"/>
</dbReference>
<keyword evidence="2" id="KW-0816">Tricarboxylic acid cycle</keyword>
<evidence type="ECO:0000259" key="5">
    <source>
        <dbReference type="SMART" id="SM00881"/>
    </source>
</evidence>
<reference evidence="6" key="1">
    <citation type="submission" date="2016-02" db="EMBL/GenBank/DDBJ databases">
        <title>WGS assembly of Manihot esculenta.</title>
        <authorList>
            <person name="Bredeson J.V."/>
            <person name="Prochnik S.E."/>
            <person name="Lyons J.B."/>
            <person name="Schmutz J."/>
            <person name="Grimwood J."/>
            <person name="Vrebalov J."/>
            <person name="Bart R.S."/>
            <person name="Amuge T."/>
            <person name="Ferguson M.E."/>
            <person name="Green R."/>
            <person name="Putnam N."/>
            <person name="Stites J."/>
            <person name="Rounsley S."/>
            <person name="Rokhsar D.S."/>
        </authorList>
    </citation>
    <scope>NUCLEOTIDE SEQUENCE [LARGE SCALE GENOMIC DNA]</scope>
    <source>
        <tissue evidence="6">Leaf</tissue>
    </source>
</reference>
<dbReference type="STRING" id="3983.A0A2C9VZS3"/>
<dbReference type="Pfam" id="PF02629">
    <property type="entry name" value="CoA_binding"/>
    <property type="match status" value="1"/>
</dbReference>
<dbReference type="FunFam" id="3.40.50.720:FF:000002">
    <property type="entry name" value="Succinate--CoA ligase [ADP-forming] subunit alpha"/>
    <property type="match status" value="1"/>
</dbReference>
<dbReference type="GO" id="GO:0004775">
    <property type="term" value="F:succinate-CoA ligase (ADP-forming) activity"/>
    <property type="evidence" value="ECO:0000318"/>
    <property type="project" value="GO_Central"/>
</dbReference>
<dbReference type="GO" id="GO:0005739">
    <property type="term" value="C:mitochondrion"/>
    <property type="evidence" value="ECO:0000318"/>
    <property type="project" value="GO_Central"/>
</dbReference>
<sequence length="194" mass="20434">MARQASRIIKSLSSTICPRDPHISPFTSSSSSSAYSLLQSRSFAAASPPPPAVFVDKNTRVICQGITGKNGTFHTEQAIEYGTKMVGGVTPKKGGTEHLGLPVFNTVAEAKAETKANASVIYVPPPFAAAAIMEAMEAELDLVVCITEGIPQHDMPSEVDEEEKATVLPSLTFGGGGLDLIDILDTNLSQGKNM</sequence>
<name>A0A2C9VZS3_MANES</name>
<evidence type="ECO:0000256" key="4">
    <source>
        <dbReference type="ARBA" id="ARBA00022741"/>
    </source>
</evidence>
<dbReference type="GO" id="GO:0009361">
    <property type="term" value="C:succinate-CoA ligase complex (ADP-forming)"/>
    <property type="evidence" value="ECO:0000318"/>
    <property type="project" value="GO_Central"/>
</dbReference>
<accession>A0A2C9VZS3</accession>
<dbReference type="GO" id="GO:0000166">
    <property type="term" value="F:nucleotide binding"/>
    <property type="evidence" value="ECO:0007669"/>
    <property type="project" value="UniProtKB-KW"/>
</dbReference>